<dbReference type="InterPro" id="IPR013332">
    <property type="entry name" value="KPR_N"/>
</dbReference>
<dbReference type="Pfam" id="PF08546">
    <property type="entry name" value="ApbA_C"/>
    <property type="match status" value="1"/>
</dbReference>
<comment type="similarity">
    <text evidence="1 4">Belongs to the ketopantoate reductase family.</text>
</comment>
<dbReference type="Gene3D" id="3.40.50.720">
    <property type="entry name" value="NAD(P)-binding Rossmann-like Domain"/>
    <property type="match status" value="1"/>
</dbReference>
<name>A0A1B2I4R0_9BACT</name>
<reference evidence="7" key="1">
    <citation type="submission" date="2016-08" db="EMBL/GenBank/DDBJ databases">
        <title>Complete genome of Cloacibacillus porcorum.</title>
        <authorList>
            <person name="Looft T."/>
            <person name="Bayles D.O."/>
            <person name="Alt D.P."/>
        </authorList>
    </citation>
    <scope>NUCLEOTIDE SEQUENCE [LARGE SCALE GENOMIC DNA]</scope>
    <source>
        <strain evidence="7">CL-84</strain>
    </source>
</reference>
<dbReference type="InterPro" id="IPR013328">
    <property type="entry name" value="6PGD_dom2"/>
</dbReference>
<comment type="function">
    <text evidence="4">Catalyzes the NADPH-dependent reduction of ketopantoate into pantoic acid.</text>
</comment>
<dbReference type="GO" id="GO:0015940">
    <property type="term" value="P:pantothenate biosynthetic process"/>
    <property type="evidence" value="ECO:0007669"/>
    <property type="project" value="UniProtKB-UniPathway"/>
</dbReference>
<dbReference type="SUPFAM" id="SSF51735">
    <property type="entry name" value="NAD(P)-binding Rossmann-fold domains"/>
    <property type="match status" value="1"/>
</dbReference>
<proteinExistence type="inferred from homology"/>
<evidence type="ECO:0000256" key="4">
    <source>
        <dbReference type="RuleBase" id="RU362068"/>
    </source>
</evidence>
<evidence type="ECO:0000259" key="6">
    <source>
        <dbReference type="Pfam" id="PF08546"/>
    </source>
</evidence>
<evidence type="ECO:0000313" key="8">
    <source>
        <dbReference type="Proteomes" id="UP000093044"/>
    </source>
</evidence>
<dbReference type="KEGG" id="cpor:BED41_07665"/>
<dbReference type="InterPro" id="IPR003710">
    <property type="entry name" value="ApbA"/>
</dbReference>
<dbReference type="Gene3D" id="1.10.1040.10">
    <property type="entry name" value="N-(1-d-carboxylethyl)-l-norvaline Dehydrogenase, domain 2"/>
    <property type="match status" value="1"/>
</dbReference>
<dbReference type="STRING" id="1197717.BED41_07665"/>
<keyword evidence="4" id="KW-0566">Pantothenate biosynthesis</keyword>
<sequence>MKIAVLGIGGVGGIVGGALAKNYTETYFYVRGKNLDAIRRRGLRVRSALLGDFTVQPKLASDSAEELGLMDVIFVSCKGYNLRAACESIAPMIKAETLVIPLLNGVIVSDMMRPMLPPCLLADGIIRVFSHLEQPGHIVQSYGPCSVILGMRDGGIPQKLEETAAIVGKAGISTTLSDDILADSWNKYMMMCGNSVLFCCCDGPAGKVREHPGHMELVRAVAGELIAVAAASGVTMPADMADRYTENFSKLAPEAMSSLYRDLSGGKPPSETELDHIIGRMIELGQQYGVPTPYHKAAYERFAAK</sequence>
<feature type="domain" description="Ketopantoate reductase N-terminal" evidence="5">
    <location>
        <begin position="3"/>
        <end position="150"/>
    </location>
</feature>
<dbReference type="SUPFAM" id="SSF48179">
    <property type="entry name" value="6-phosphogluconate dehydrogenase C-terminal domain-like"/>
    <property type="match status" value="1"/>
</dbReference>
<dbReference type="InterPro" id="IPR036291">
    <property type="entry name" value="NAD(P)-bd_dom_sf"/>
</dbReference>
<dbReference type="PANTHER" id="PTHR21708:SF26">
    <property type="entry name" value="2-DEHYDROPANTOATE 2-REDUCTASE"/>
    <property type="match status" value="1"/>
</dbReference>
<evidence type="ECO:0000256" key="2">
    <source>
        <dbReference type="ARBA" id="ARBA00022857"/>
    </source>
</evidence>
<comment type="pathway">
    <text evidence="4">Cofactor biosynthesis; (R)-pantothenate biosynthesis; (R)-pantoate from 3-methyl-2-oxobutanoate: step 2/2.</text>
</comment>
<protein>
    <recommendedName>
        <fullName evidence="4">2-dehydropantoate 2-reductase</fullName>
        <ecNumber evidence="4">1.1.1.169</ecNumber>
    </recommendedName>
    <alternativeName>
        <fullName evidence="4">Ketopantoate reductase</fullName>
    </alternativeName>
</protein>
<dbReference type="EMBL" id="CP016757">
    <property type="protein sequence ID" value="ANZ44961.1"/>
    <property type="molecule type" value="Genomic_DNA"/>
</dbReference>
<comment type="catalytic activity">
    <reaction evidence="4">
        <text>(R)-pantoate + NADP(+) = 2-dehydropantoate + NADPH + H(+)</text>
        <dbReference type="Rhea" id="RHEA:16233"/>
        <dbReference type="ChEBI" id="CHEBI:11561"/>
        <dbReference type="ChEBI" id="CHEBI:15378"/>
        <dbReference type="ChEBI" id="CHEBI:15980"/>
        <dbReference type="ChEBI" id="CHEBI:57783"/>
        <dbReference type="ChEBI" id="CHEBI:58349"/>
        <dbReference type="EC" id="1.1.1.169"/>
    </reaction>
</comment>
<dbReference type="InterPro" id="IPR013752">
    <property type="entry name" value="KPA_reductase"/>
</dbReference>
<keyword evidence="2 4" id="KW-0521">NADP</keyword>
<keyword evidence="8" id="KW-1185">Reference proteome</keyword>
<accession>A0A1B2I4R0</accession>
<dbReference type="Proteomes" id="UP000093044">
    <property type="component" value="Chromosome"/>
</dbReference>
<dbReference type="InterPro" id="IPR051402">
    <property type="entry name" value="KPR-Related"/>
</dbReference>
<dbReference type="InterPro" id="IPR008927">
    <property type="entry name" value="6-PGluconate_DH-like_C_sf"/>
</dbReference>
<dbReference type="EC" id="1.1.1.169" evidence="4"/>
<dbReference type="GO" id="GO:0005737">
    <property type="term" value="C:cytoplasm"/>
    <property type="evidence" value="ECO:0007669"/>
    <property type="project" value="TreeGrafter"/>
</dbReference>
<evidence type="ECO:0000256" key="3">
    <source>
        <dbReference type="ARBA" id="ARBA00023002"/>
    </source>
</evidence>
<evidence type="ECO:0000256" key="1">
    <source>
        <dbReference type="ARBA" id="ARBA00007870"/>
    </source>
</evidence>
<evidence type="ECO:0000313" key="7">
    <source>
        <dbReference type="EMBL" id="ANZ44961.1"/>
    </source>
</evidence>
<evidence type="ECO:0000259" key="5">
    <source>
        <dbReference type="Pfam" id="PF02558"/>
    </source>
</evidence>
<dbReference type="RefSeq" id="WP_066744578.1">
    <property type="nucleotide sequence ID" value="NZ_CP016757.1"/>
</dbReference>
<dbReference type="AlphaFoldDB" id="A0A1B2I4R0"/>
<gene>
    <name evidence="7" type="ORF">BED41_07665</name>
</gene>
<organism evidence="7 8">
    <name type="scientific">Cloacibacillus porcorum</name>
    <dbReference type="NCBI Taxonomy" id="1197717"/>
    <lineage>
        <taxon>Bacteria</taxon>
        <taxon>Thermotogati</taxon>
        <taxon>Synergistota</taxon>
        <taxon>Synergistia</taxon>
        <taxon>Synergistales</taxon>
        <taxon>Synergistaceae</taxon>
        <taxon>Cloacibacillus</taxon>
    </lineage>
</organism>
<dbReference type="Pfam" id="PF02558">
    <property type="entry name" value="ApbA"/>
    <property type="match status" value="1"/>
</dbReference>
<keyword evidence="3 4" id="KW-0560">Oxidoreductase</keyword>
<dbReference type="OrthoDB" id="9800163at2"/>
<dbReference type="GeneID" id="83057727"/>
<dbReference type="NCBIfam" id="TIGR00745">
    <property type="entry name" value="apbA_panE"/>
    <property type="match status" value="1"/>
</dbReference>
<dbReference type="PANTHER" id="PTHR21708">
    <property type="entry name" value="PROBABLE 2-DEHYDROPANTOATE 2-REDUCTASE"/>
    <property type="match status" value="1"/>
</dbReference>
<dbReference type="GO" id="GO:0008677">
    <property type="term" value="F:2-dehydropantoate 2-reductase activity"/>
    <property type="evidence" value="ECO:0007669"/>
    <property type="project" value="UniProtKB-EC"/>
</dbReference>
<feature type="domain" description="Ketopantoate reductase C-terminal" evidence="6">
    <location>
        <begin position="179"/>
        <end position="303"/>
    </location>
</feature>
<dbReference type="UniPathway" id="UPA00028">
    <property type="reaction ID" value="UER00004"/>
</dbReference>